<keyword evidence="4" id="KW-1185">Reference proteome</keyword>
<dbReference type="Proteomes" id="UP000324133">
    <property type="component" value="Unassembled WGS sequence"/>
</dbReference>
<gene>
    <name evidence="3" type="ORF">FOA19_06910</name>
</gene>
<dbReference type="OrthoDB" id="1437824at2"/>
<evidence type="ECO:0000256" key="1">
    <source>
        <dbReference type="SAM" id="Phobius"/>
    </source>
</evidence>
<dbReference type="GO" id="GO:0030153">
    <property type="term" value="P:bacteriocin immunity"/>
    <property type="evidence" value="ECO:0007669"/>
    <property type="project" value="InterPro"/>
</dbReference>
<dbReference type="Pfam" id="PF06713">
    <property type="entry name" value="bPH_4"/>
    <property type="match status" value="1"/>
</dbReference>
<evidence type="ECO:0000259" key="2">
    <source>
        <dbReference type="Pfam" id="PF06713"/>
    </source>
</evidence>
<dbReference type="InterPro" id="IPR009589">
    <property type="entry name" value="PH_YyaB-like"/>
</dbReference>
<accession>A0A5B6TLV7</accession>
<dbReference type="RefSeq" id="WP_149090010.1">
    <property type="nucleotide sequence ID" value="NZ_VKKY01000001.1"/>
</dbReference>
<feature type="transmembrane region" description="Helical" evidence="1">
    <location>
        <begin position="12"/>
        <end position="31"/>
    </location>
</feature>
<keyword evidence="1" id="KW-0812">Transmembrane</keyword>
<feature type="transmembrane region" description="Helical" evidence="1">
    <location>
        <begin position="43"/>
        <end position="61"/>
    </location>
</feature>
<comment type="caution">
    <text evidence="3">The sequence shown here is derived from an EMBL/GenBank/DDBJ whole genome shotgun (WGS) entry which is preliminary data.</text>
</comment>
<keyword evidence="1" id="KW-0472">Membrane</keyword>
<protein>
    <submittedName>
        <fullName evidence="3">PH domain-containing protein</fullName>
    </submittedName>
</protein>
<name>A0A5B6TLV7_9BACT</name>
<dbReference type="EMBL" id="VKKY01000001">
    <property type="protein sequence ID" value="KAA3440375.1"/>
    <property type="molecule type" value="Genomic_DNA"/>
</dbReference>
<proteinExistence type="predicted"/>
<sequence length="144" mass="16349">MVPLKFSSSKSWFITLVIWGTVALLCVLLIGELRSETPPLRKLGAVVFCLLISGLLLWTWFGTYYRISGEVLQFRCGPLHGRIPIKQIREIKQHQHLWAGLRPALGFQGVVINYNRWDTVYFSPAQKEAFLQALQAVNPQIVVA</sequence>
<feature type="domain" description="Uncharacterized protein YyaB-like PH" evidence="2">
    <location>
        <begin position="63"/>
        <end position="137"/>
    </location>
</feature>
<evidence type="ECO:0000313" key="3">
    <source>
        <dbReference type="EMBL" id="KAA3440375.1"/>
    </source>
</evidence>
<evidence type="ECO:0000313" key="4">
    <source>
        <dbReference type="Proteomes" id="UP000324133"/>
    </source>
</evidence>
<dbReference type="AlphaFoldDB" id="A0A5B6TLV7"/>
<organism evidence="3 4">
    <name type="scientific">Rufibacter hautae</name>
    <dbReference type="NCBI Taxonomy" id="2595005"/>
    <lineage>
        <taxon>Bacteria</taxon>
        <taxon>Pseudomonadati</taxon>
        <taxon>Bacteroidota</taxon>
        <taxon>Cytophagia</taxon>
        <taxon>Cytophagales</taxon>
        <taxon>Hymenobacteraceae</taxon>
        <taxon>Rufibacter</taxon>
    </lineage>
</organism>
<reference evidence="3 4" key="1">
    <citation type="submission" date="2019-07" db="EMBL/GenBank/DDBJ databases">
        <title>Rufibacter sp. nov., isolated from lake sediment.</title>
        <authorList>
            <person name="Qu J.-H."/>
        </authorList>
    </citation>
    <scope>NUCLEOTIDE SEQUENCE [LARGE SCALE GENOMIC DNA]</scope>
    <source>
        <strain evidence="3 4">NBS58-1</strain>
    </source>
</reference>
<keyword evidence="1" id="KW-1133">Transmembrane helix</keyword>